<name>A0ABT0XEN5_9BACI</name>
<dbReference type="RefSeq" id="WP_251603916.1">
    <property type="nucleotide sequence ID" value="NZ_JAMQJY010000001.1"/>
</dbReference>
<dbReference type="SUPFAM" id="SSF102588">
    <property type="entry name" value="LmbE-like"/>
    <property type="match status" value="1"/>
</dbReference>
<dbReference type="EMBL" id="JAMQJY010000001">
    <property type="protein sequence ID" value="MCM2674356.1"/>
    <property type="molecule type" value="Genomic_DNA"/>
</dbReference>
<sequence length="242" mass="26974">MKRNNNLESLDILAFGAHPDDVEIGMAGTLAKYSAMGKRVGICNLTRAELSSNGTVETRQDEAEEAARHMGLDVRVQLELPDRGLFPIQPEDMAKVTAVIRKYKPTIVFAPGSPDRHPDHIHAGNIVEEAVFNARIYKYQCDEELSAHKVRDLYTYYINGVSQPDFVVDITEWQEQKRKALSSYRSQFEQLAGSVVTPLNAEYIKSVEARDKVFGSQAGVKAAEGFQTKKPFVVTNLLEGTL</sequence>
<proteinExistence type="predicted"/>
<evidence type="ECO:0000313" key="3">
    <source>
        <dbReference type="Proteomes" id="UP001203665"/>
    </source>
</evidence>
<dbReference type="PANTHER" id="PTHR12993:SF30">
    <property type="entry name" value="N-ACETYL-ALPHA-D-GLUCOSAMINYL L-MALATE DEACETYLASE 1"/>
    <property type="match status" value="1"/>
</dbReference>
<dbReference type="Proteomes" id="UP001203665">
    <property type="component" value="Unassembled WGS sequence"/>
</dbReference>
<protein>
    <submittedName>
        <fullName evidence="2">Bacillithiol biosynthesis deacetylase BshB1</fullName>
    </submittedName>
</protein>
<keyword evidence="3" id="KW-1185">Reference proteome</keyword>
<organism evidence="2 3">
    <name type="scientific">Alkalicoccobacillus plakortidis</name>
    <dbReference type="NCBI Taxonomy" id="444060"/>
    <lineage>
        <taxon>Bacteria</taxon>
        <taxon>Bacillati</taxon>
        <taxon>Bacillota</taxon>
        <taxon>Bacilli</taxon>
        <taxon>Bacillales</taxon>
        <taxon>Bacillaceae</taxon>
        <taxon>Alkalicoccobacillus</taxon>
    </lineage>
</organism>
<dbReference type="PANTHER" id="PTHR12993">
    <property type="entry name" value="N-ACETYLGLUCOSAMINYL-PHOSPHATIDYLINOSITOL DE-N-ACETYLASE-RELATED"/>
    <property type="match status" value="1"/>
</dbReference>
<evidence type="ECO:0000313" key="2">
    <source>
        <dbReference type="EMBL" id="MCM2674356.1"/>
    </source>
</evidence>
<comment type="cofactor">
    <cofactor evidence="1">
        <name>Zn(2+)</name>
        <dbReference type="ChEBI" id="CHEBI:29105"/>
    </cofactor>
</comment>
<dbReference type="NCBIfam" id="TIGR04001">
    <property type="entry name" value="thiol_BshB1"/>
    <property type="match status" value="1"/>
</dbReference>
<dbReference type="InterPro" id="IPR003737">
    <property type="entry name" value="GlcNAc_PI_deacetylase-related"/>
</dbReference>
<comment type="caution">
    <text evidence="2">The sequence shown here is derived from an EMBL/GenBank/DDBJ whole genome shotgun (WGS) entry which is preliminary data.</text>
</comment>
<accession>A0ABT0XEN5</accession>
<gene>
    <name evidence="2" type="primary">bshB1</name>
    <name evidence="2" type="ORF">NDM98_01720</name>
</gene>
<reference evidence="2" key="1">
    <citation type="submission" date="2022-06" db="EMBL/GenBank/DDBJ databases">
        <title>Alkalicoccobacillus porphyridii sp. nov., isolated from a marine red alga, Porphyridium purpureum and reclassification of Shouchella plakortidis and Shouchella gibsonii as Alkalicoccobacillus plakortidis comb. nov. and Alkalicoccobacillus gibsonii comb. nov.</title>
        <authorList>
            <person name="Kim K.H."/>
            <person name="Lee J.K."/>
            <person name="Han D.M."/>
            <person name="Baek J.H."/>
            <person name="Jeon C.O."/>
        </authorList>
    </citation>
    <scope>NUCLEOTIDE SEQUENCE</scope>
    <source>
        <strain evidence="2">DSM 19153</strain>
    </source>
</reference>
<evidence type="ECO:0000256" key="1">
    <source>
        <dbReference type="ARBA" id="ARBA00001947"/>
    </source>
</evidence>
<dbReference type="Pfam" id="PF02585">
    <property type="entry name" value="PIG-L"/>
    <property type="match status" value="1"/>
</dbReference>
<dbReference type="InterPro" id="IPR023842">
    <property type="entry name" value="Bacillithiol_biosynth_BshB1"/>
</dbReference>
<dbReference type="InterPro" id="IPR024078">
    <property type="entry name" value="LmbE-like_dom_sf"/>
</dbReference>
<dbReference type="Gene3D" id="3.40.50.10320">
    <property type="entry name" value="LmbE-like"/>
    <property type="match status" value="1"/>
</dbReference>